<keyword evidence="3" id="KW-1185">Reference proteome</keyword>
<feature type="compositionally biased region" description="Low complexity" evidence="1">
    <location>
        <begin position="311"/>
        <end position="326"/>
    </location>
</feature>
<feature type="compositionally biased region" description="Low complexity" evidence="1">
    <location>
        <begin position="202"/>
        <end position="212"/>
    </location>
</feature>
<feature type="compositionally biased region" description="Low complexity" evidence="1">
    <location>
        <begin position="480"/>
        <end position="489"/>
    </location>
</feature>
<evidence type="ECO:0000313" key="3">
    <source>
        <dbReference type="Proteomes" id="UP001152607"/>
    </source>
</evidence>
<feature type="region of interest" description="Disordered" evidence="1">
    <location>
        <begin position="467"/>
        <end position="498"/>
    </location>
</feature>
<feature type="region of interest" description="Disordered" evidence="1">
    <location>
        <begin position="101"/>
        <end position="451"/>
    </location>
</feature>
<dbReference type="EMBL" id="CAOQHR010000006">
    <property type="protein sequence ID" value="CAI6335890.1"/>
    <property type="molecule type" value="Genomic_DNA"/>
</dbReference>
<dbReference type="Proteomes" id="UP001152607">
    <property type="component" value="Unassembled WGS sequence"/>
</dbReference>
<feature type="region of interest" description="Disordered" evidence="1">
    <location>
        <begin position="512"/>
        <end position="537"/>
    </location>
</feature>
<protein>
    <submittedName>
        <fullName evidence="2">Uncharacterized protein</fullName>
    </submittedName>
</protein>
<feature type="compositionally biased region" description="Pro residues" evidence="1">
    <location>
        <begin position="214"/>
        <end position="224"/>
    </location>
</feature>
<accession>A0A9W4UH56</accession>
<feature type="compositionally biased region" description="Acidic residues" evidence="1">
    <location>
        <begin position="255"/>
        <end position="276"/>
    </location>
</feature>
<reference evidence="2" key="1">
    <citation type="submission" date="2023-01" db="EMBL/GenBank/DDBJ databases">
        <authorList>
            <person name="Van Ghelder C."/>
            <person name="Rancurel C."/>
        </authorList>
    </citation>
    <scope>NUCLEOTIDE SEQUENCE</scope>
    <source>
        <strain evidence="2">CNCM I-4278</strain>
    </source>
</reference>
<feature type="compositionally biased region" description="Low complexity" evidence="1">
    <location>
        <begin position="151"/>
        <end position="160"/>
    </location>
</feature>
<evidence type="ECO:0000313" key="2">
    <source>
        <dbReference type="EMBL" id="CAI6335890.1"/>
    </source>
</evidence>
<dbReference type="OrthoDB" id="3798666at2759"/>
<comment type="caution">
    <text evidence="2">The sequence shown here is derived from an EMBL/GenBank/DDBJ whole genome shotgun (WGS) entry which is preliminary data.</text>
</comment>
<feature type="compositionally biased region" description="Acidic residues" evidence="1">
    <location>
        <begin position="327"/>
        <end position="356"/>
    </location>
</feature>
<sequence>MDKVEPVVSFICTKCRVVCDPGDDQNDKTTLYNISVNTPWLTTCVLAIKKKRTFCSSSSLTGKTATMTPPRNGVLVLLSLAASIQAAPASIPSDQISLNPPSYSISWDGPQVPTQKPEEDPIETAAPTPTDQISLDPPSYTVTWDGPEVPTTIITSSTSTQPGYSVNPIPTKKPHWPKPPHSWKPSSSKTKPAETSSSTEYEPIPSDPIEIPDFPEPSSNPPSKPSDSFSLGPPSATISWGKRQGQFEPVPTDCGDPEEPTPEEPTPEEPTPEEPENPPTPPDDITLAPPTATVSWGKRQWPYRPKPTKRPQPTKGPKPTTSLAPEPSEEPTPEEPTPEEPTPEEPIPEEPEEPEEPPSNPSSPPDEVTLAPPTATISWGKRQIRPTPHTKPKPTKSKPTKSSTIKTSTKPTPTQSEEPIPEEPIPEEPTSSPPSPPDEVTLAPPTATVTWGKRQFDDITLVKPTATVGWSRRQDEEGPGLELPGLPELPELPIPTNPDDVTLVQPTATMSWGKRQDEEDPETEQPQLPAPTISDDITLVPPTATVSWGKREAEAAPQTNSWGIVWPTNIPQFPSIPIQTIPGTVSWGKRDPEPTVAAILDDAQDARFTCGSTITTSSIHPCPRPSCQAHCTLSPEFITAPWPSINTETGIPSCPLTATATNVCASCVCPTTIVTSHITTPPPLPTDKPQPPFPCSTVTLTVAPPCVPPTCPHVDDIACKIGNAKPIPVEKVTITTITSAAPSATKPLPPGGECSPRPTTTVHMGCPTFTCVPATKACPVPTGL</sequence>
<dbReference type="AlphaFoldDB" id="A0A9W4UH56"/>
<feature type="compositionally biased region" description="Low complexity" evidence="1">
    <location>
        <begin position="400"/>
        <end position="418"/>
    </location>
</feature>
<proteinExistence type="predicted"/>
<name>A0A9W4UH56_9PLEO</name>
<feature type="compositionally biased region" description="Basic residues" evidence="1">
    <location>
        <begin position="382"/>
        <end position="399"/>
    </location>
</feature>
<evidence type="ECO:0000256" key="1">
    <source>
        <dbReference type="SAM" id="MobiDB-lite"/>
    </source>
</evidence>
<gene>
    <name evidence="2" type="ORF">PDIGIT_LOCUS8978</name>
</gene>
<organism evidence="2 3">
    <name type="scientific">Periconia digitata</name>
    <dbReference type="NCBI Taxonomy" id="1303443"/>
    <lineage>
        <taxon>Eukaryota</taxon>
        <taxon>Fungi</taxon>
        <taxon>Dikarya</taxon>
        <taxon>Ascomycota</taxon>
        <taxon>Pezizomycotina</taxon>
        <taxon>Dothideomycetes</taxon>
        <taxon>Pleosporomycetidae</taxon>
        <taxon>Pleosporales</taxon>
        <taxon>Massarineae</taxon>
        <taxon>Periconiaceae</taxon>
        <taxon>Periconia</taxon>
    </lineage>
</organism>